<gene>
    <name evidence="3" type="ORF">HDG70_000650</name>
</gene>
<accession>A0ABX2R710</accession>
<reference evidence="3 4" key="1">
    <citation type="submission" date="2020-07" db="EMBL/GenBank/DDBJ databases">
        <title>Genomic Encyclopedia of Type Strains, Phase III (KMG-III): the genomes of soil and plant-associated and newly described type strains.</title>
        <authorList>
            <person name="Whitman W."/>
        </authorList>
    </citation>
    <scope>NUCLEOTIDE SEQUENCE [LARGE SCALE GENOMIC DNA]</scope>
    <source>
        <strain evidence="3 4">DSM 11255</strain>
    </source>
</reference>
<dbReference type="SUPFAM" id="SSF53756">
    <property type="entry name" value="UDP-Glycosyltransferase/glycogen phosphorylase"/>
    <property type="match status" value="1"/>
</dbReference>
<dbReference type="Pfam" id="PF13439">
    <property type="entry name" value="Glyco_transf_4"/>
    <property type="match status" value="1"/>
</dbReference>
<dbReference type="InterPro" id="IPR050194">
    <property type="entry name" value="Glycosyltransferase_grp1"/>
</dbReference>
<dbReference type="Pfam" id="PF00534">
    <property type="entry name" value="Glycos_transf_1"/>
    <property type="match status" value="1"/>
</dbReference>
<protein>
    <submittedName>
        <fullName evidence="3">Glycosyltransferase involved in cell wall biosynthesis</fullName>
    </submittedName>
</protein>
<dbReference type="InterPro" id="IPR028098">
    <property type="entry name" value="Glyco_trans_4-like_N"/>
</dbReference>
<comment type="caution">
    <text evidence="3">The sequence shown here is derived from an EMBL/GenBank/DDBJ whole genome shotgun (WGS) entry which is preliminary data.</text>
</comment>
<feature type="domain" description="Glycosyltransferase subfamily 4-like N-terminal" evidence="2">
    <location>
        <begin position="14"/>
        <end position="192"/>
    </location>
</feature>
<keyword evidence="4" id="KW-1185">Reference proteome</keyword>
<dbReference type="Gene3D" id="3.40.50.2000">
    <property type="entry name" value="Glycogen Phosphorylase B"/>
    <property type="match status" value="1"/>
</dbReference>
<dbReference type="PANTHER" id="PTHR45947">
    <property type="entry name" value="SULFOQUINOVOSYL TRANSFERASE SQD2"/>
    <property type="match status" value="1"/>
</dbReference>
<evidence type="ECO:0000259" key="1">
    <source>
        <dbReference type="Pfam" id="PF00534"/>
    </source>
</evidence>
<evidence type="ECO:0000313" key="4">
    <source>
        <dbReference type="Proteomes" id="UP000604066"/>
    </source>
</evidence>
<dbReference type="InterPro" id="IPR001296">
    <property type="entry name" value="Glyco_trans_1"/>
</dbReference>
<dbReference type="EMBL" id="JACCBS010000001">
    <property type="protein sequence ID" value="NYE56944.1"/>
    <property type="molecule type" value="Genomic_DNA"/>
</dbReference>
<dbReference type="Proteomes" id="UP000604066">
    <property type="component" value="Unassembled WGS sequence"/>
</dbReference>
<name>A0ABX2R710_9THEO</name>
<dbReference type="CDD" id="cd03804">
    <property type="entry name" value="GT4_WbaZ-like"/>
    <property type="match status" value="1"/>
</dbReference>
<sequence length="369" mass="42231">MKNIAIVHEWLTSVGGSEKVVETLLCTLNIKKIYTLVYHAENFSNSVISKFPIETSFIQKIPFGKKKYRSFLPLMPLAIEQFDLSDYDIIISSSHAVAKGVLTNSHQVHISYIHTPIRYAWDLYFQYLSEGNLEKGVKSIMARLILHYIRLWDYAAAQRVDYFIANSKYVARRIKKTYGREAAVIYPPVEVEKFKVNAKKDNYFLAFSRLVPYKKIDLIVETFNKLNLPLVVIGDGPEMSKIKKIAGKNIDLLGWQPDEVVKDYMEKAKALVFAADEDFGIIPVEAQACGTPVIALGKGGTSETVIDGETGIHFNEQTVESLSDAISRFLKFEDKFDPYLIRKNAERFSKTRFQNEIKNYLNMIIEKHF</sequence>
<dbReference type="PANTHER" id="PTHR45947:SF3">
    <property type="entry name" value="SULFOQUINOVOSYL TRANSFERASE SQD2"/>
    <property type="match status" value="1"/>
</dbReference>
<proteinExistence type="predicted"/>
<organism evidence="3 4">
    <name type="scientific">Carboxydothermus ferrireducens DSM 11255</name>
    <dbReference type="NCBI Taxonomy" id="1119529"/>
    <lineage>
        <taxon>Bacteria</taxon>
        <taxon>Bacillati</taxon>
        <taxon>Bacillota</taxon>
        <taxon>Clostridia</taxon>
        <taxon>Thermoanaerobacterales</taxon>
        <taxon>Thermoanaerobacteraceae</taxon>
        <taxon>Carboxydothermus</taxon>
    </lineage>
</organism>
<evidence type="ECO:0000313" key="3">
    <source>
        <dbReference type="EMBL" id="NYE56944.1"/>
    </source>
</evidence>
<dbReference type="RefSeq" id="WP_028052894.1">
    <property type="nucleotide sequence ID" value="NZ_ATYG01000043.1"/>
</dbReference>
<feature type="domain" description="Glycosyl transferase family 1" evidence="1">
    <location>
        <begin position="193"/>
        <end position="333"/>
    </location>
</feature>
<evidence type="ECO:0000259" key="2">
    <source>
        <dbReference type="Pfam" id="PF13439"/>
    </source>
</evidence>